<dbReference type="OrthoDB" id="6513042at2759"/>
<protein>
    <submittedName>
        <fullName evidence="1">Uncharacterized protein</fullName>
    </submittedName>
</protein>
<dbReference type="Proteomes" id="UP000030753">
    <property type="component" value="Unassembled WGS sequence"/>
</dbReference>
<proteinExistence type="predicted"/>
<dbReference type="AlphaFoldDB" id="W9IQE1"/>
<sequence length="796" mass="89103">MARNKTPTVTAPKHNLPPTLNVPCVLQVNDNPFGGKGLGIATSIATSLLALRAPDKDSYLGLVIEFPLPTEVESTGFGKCHHIDGPTQKVTSINTRKLTVKFPRGEIDITYRAASEQDTAKYPDAKKHMTWVDVFLGKNAQVSVKGFGMPYSNPGHPAEGWLRSPDSTTVLDGMCLLDIIRQRHFSFLVVHPEKVLMAKWSVASLAPKFDYGYGVDQSWDMDRYMKQLHDVKGYRFQTAWSFETDLSHVTALAQSIVQDFMWIQKCCLDMTTEMGSAYFVKNPASRQSERWFVIVRMDRQFWKHIEWSQACIHGTMKLVVHPGPDELPESWTDDLSERWAARICHDPEEVSALNQHPLSEKDFVIRVIKPPHTQLGMKEFDNREEADNCVSFEWDLQLHDAKRQVDAVCDLLPSATPNHLFFRDQGPKGSELCVNNEALIMSLHRDLLRGDGFWKTMMSPDSAMDEMAGHMGGLNLGGQRKRLTLPMLPSLNFLKDDGKSGWADALLSEVSEADQCPLRYYLSSRPLGFGIITTGPDSDDISVITAAVLAMNATVGNVMASGPTPASMNKFSSHLHTVSLNVVFKYNIGRRQDATIRAALIVRGFKLQDECDAFKSLLQFPHLGDEAAGDDDWGDDSDTVHEFQKSLAGSDKLTRLRQRVSGKISWEEYVGGEIVEDTEIMRLMTMLTESADIVCTTPSLAHTEDHLRSWKLERARGIAIDEAGGMSRGDLYSIWGNTLLPCLLAGNEEFVPLELKSYHDRDVNGNMRNRFGDDARKSAVEFLTATGWPVYRVRAQ</sequence>
<organism evidence="1 2">
    <name type="scientific">Fusarium oxysporum NRRL 32931</name>
    <dbReference type="NCBI Taxonomy" id="660029"/>
    <lineage>
        <taxon>Eukaryota</taxon>
        <taxon>Fungi</taxon>
        <taxon>Dikarya</taxon>
        <taxon>Ascomycota</taxon>
        <taxon>Pezizomycotina</taxon>
        <taxon>Sordariomycetes</taxon>
        <taxon>Hypocreomycetidae</taxon>
        <taxon>Hypocreales</taxon>
        <taxon>Nectriaceae</taxon>
        <taxon>Fusarium</taxon>
        <taxon>Fusarium oxysporum species complex</taxon>
    </lineage>
</organism>
<name>W9IQE1_FUSOX</name>
<gene>
    <name evidence="1" type="ORF">FOYG_05653</name>
</gene>
<evidence type="ECO:0000313" key="2">
    <source>
        <dbReference type="Proteomes" id="UP000030753"/>
    </source>
</evidence>
<dbReference type="EMBL" id="JH717841">
    <property type="protein sequence ID" value="EWY97178.1"/>
    <property type="molecule type" value="Genomic_DNA"/>
</dbReference>
<evidence type="ECO:0000313" key="1">
    <source>
        <dbReference type="EMBL" id="EWY97178.1"/>
    </source>
</evidence>
<reference evidence="1 2" key="1">
    <citation type="submission" date="2011-06" db="EMBL/GenBank/DDBJ databases">
        <title>The Genome Sequence of Fusarium oxysporum FOSC 3-a.</title>
        <authorList>
            <consortium name="The Broad Institute Genome Sequencing Platform"/>
            <person name="Ma L.-J."/>
            <person name="Gale L.R."/>
            <person name="Schwartz D.C."/>
            <person name="Zhou S."/>
            <person name="Corby-Kistler H."/>
            <person name="Young S.K."/>
            <person name="Zeng Q."/>
            <person name="Gargeya S."/>
            <person name="Fitzgerald M."/>
            <person name="Haas B."/>
            <person name="Abouelleil A."/>
            <person name="Alvarado L."/>
            <person name="Arachchi H.M."/>
            <person name="Berlin A."/>
            <person name="Brown A."/>
            <person name="Chapman S.B."/>
            <person name="Chen Z."/>
            <person name="Dunbar C."/>
            <person name="Freedman E."/>
            <person name="Gearin G."/>
            <person name="Gellesch M."/>
            <person name="Goldberg J."/>
            <person name="Griggs A."/>
            <person name="Gujja S."/>
            <person name="Heiman D."/>
            <person name="Howarth C."/>
            <person name="Larson L."/>
            <person name="Lui A."/>
            <person name="MacDonald P.J.P."/>
            <person name="Mehta T."/>
            <person name="Montmayeur A."/>
            <person name="Murphy C."/>
            <person name="Neiman D."/>
            <person name="Pearson M."/>
            <person name="Priest M."/>
            <person name="Roberts A."/>
            <person name="Saif S."/>
            <person name="Shea T."/>
            <person name="Shenoy N."/>
            <person name="Sisk P."/>
            <person name="Stolte C."/>
            <person name="Sykes S."/>
            <person name="Wortman J."/>
            <person name="Nusbaum C."/>
            <person name="Birren B."/>
        </authorList>
    </citation>
    <scope>NUCLEOTIDE SEQUENCE [LARGE SCALE GENOMIC DNA]</scope>
    <source>
        <strain evidence="2">FOSC 3-a</strain>
    </source>
</reference>
<accession>W9IQE1</accession>
<dbReference type="HOGENOM" id="CLU_007214_0_0_1"/>